<dbReference type="InterPro" id="IPR017451">
    <property type="entry name" value="F-box-assoc_interact_dom"/>
</dbReference>
<sequence>MSSSSSSSAILRQMMRPKPTTSEAASYIITPSPAAADPDHHNNTVKYLLKRVRGDTTATGALHFSANEIPNKAKFTPLGIIFDSPYFDKTNSIGCSVGRWLHLQTFNGESLLWDPSTDDVVSLPSHKAPPRAYKSHLMSSCLGFDSTSQDFKLIKLMQNLIQNGGVKEQAVLYSLKRDSWKDITRVAAKANALGADQTPAYVNGVCYWADTNSITAFDFAKERFSKISLPDGFAFGDTHVYKVVEFEGLLGVIVYPKSGKDKRFELWVRDIGSKAWVRKWSVDVCGGDMALGLSGNGEILFVQAVDHELIECELAAKEVKKVGIHGLMWKMALMPYVERGSVSRQISGKSQTLKAKMHVTKAQDFLFACADKWKITYDGEMGCMWERA</sequence>
<evidence type="ECO:0000259" key="2">
    <source>
        <dbReference type="Pfam" id="PF08268"/>
    </source>
</evidence>
<dbReference type="PANTHER" id="PTHR31672">
    <property type="entry name" value="BNACNNG10540D PROTEIN"/>
    <property type="match status" value="1"/>
</dbReference>
<name>A0AAD4ING1_PERFH</name>
<dbReference type="AlphaFoldDB" id="A0AAD4ING1"/>
<dbReference type="PANTHER" id="PTHR31672:SF13">
    <property type="entry name" value="F-BOX PROTEIN CPR30-LIKE"/>
    <property type="match status" value="1"/>
</dbReference>
<dbReference type="InterPro" id="IPR050796">
    <property type="entry name" value="SCF_F-box_component"/>
</dbReference>
<comment type="caution">
    <text evidence="3">The sequence shown here is derived from an EMBL/GenBank/DDBJ whole genome shotgun (WGS) entry which is preliminary data.</text>
</comment>
<dbReference type="Proteomes" id="UP001190926">
    <property type="component" value="Unassembled WGS sequence"/>
</dbReference>
<feature type="domain" description="F-box associated beta-propeller type 3" evidence="2">
    <location>
        <begin position="109"/>
        <end position="280"/>
    </location>
</feature>
<evidence type="ECO:0000256" key="1">
    <source>
        <dbReference type="SAM" id="MobiDB-lite"/>
    </source>
</evidence>
<gene>
    <name evidence="3" type="ORF">C2S53_007142</name>
</gene>
<evidence type="ECO:0000313" key="4">
    <source>
        <dbReference type="Proteomes" id="UP001190926"/>
    </source>
</evidence>
<protein>
    <recommendedName>
        <fullName evidence="2">F-box associated beta-propeller type 3 domain-containing protein</fullName>
    </recommendedName>
</protein>
<organism evidence="3 4">
    <name type="scientific">Perilla frutescens var. hirtella</name>
    <name type="common">Perilla citriodora</name>
    <name type="synonym">Perilla setoyensis</name>
    <dbReference type="NCBI Taxonomy" id="608512"/>
    <lineage>
        <taxon>Eukaryota</taxon>
        <taxon>Viridiplantae</taxon>
        <taxon>Streptophyta</taxon>
        <taxon>Embryophyta</taxon>
        <taxon>Tracheophyta</taxon>
        <taxon>Spermatophyta</taxon>
        <taxon>Magnoliopsida</taxon>
        <taxon>eudicotyledons</taxon>
        <taxon>Gunneridae</taxon>
        <taxon>Pentapetalae</taxon>
        <taxon>asterids</taxon>
        <taxon>lamiids</taxon>
        <taxon>Lamiales</taxon>
        <taxon>Lamiaceae</taxon>
        <taxon>Nepetoideae</taxon>
        <taxon>Elsholtzieae</taxon>
        <taxon>Perilla</taxon>
    </lineage>
</organism>
<proteinExistence type="predicted"/>
<dbReference type="EMBL" id="SDAM02029575">
    <property type="protein sequence ID" value="KAH6755885.1"/>
    <property type="molecule type" value="Genomic_DNA"/>
</dbReference>
<evidence type="ECO:0000313" key="3">
    <source>
        <dbReference type="EMBL" id="KAH6755885.1"/>
    </source>
</evidence>
<feature type="region of interest" description="Disordered" evidence="1">
    <location>
        <begin position="1"/>
        <end position="23"/>
    </location>
</feature>
<reference evidence="3 4" key="1">
    <citation type="journal article" date="2021" name="Nat. Commun.">
        <title>Incipient diploidization of the medicinal plant Perilla within 10,000 years.</title>
        <authorList>
            <person name="Zhang Y."/>
            <person name="Shen Q."/>
            <person name="Leng L."/>
            <person name="Zhang D."/>
            <person name="Chen S."/>
            <person name="Shi Y."/>
            <person name="Ning Z."/>
            <person name="Chen S."/>
        </authorList>
    </citation>
    <scope>NUCLEOTIDE SEQUENCE [LARGE SCALE GENOMIC DNA]</scope>
    <source>
        <strain evidence="4">cv. PC099</strain>
    </source>
</reference>
<dbReference type="Pfam" id="PF08268">
    <property type="entry name" value="FBA_3"/>
    <property type="match status" value="1"/>
</dbReference>
<dbReference type="NCBIfam" id="TIGR01640">
    <property type="entry name" value="F_box_assoc_1"/>
    <property type="match status" value="1"/>
</dbReference>
<accession>A0AAD4ING1</accession>
<keyword evidence="4" id="KW-1185">Reference proteome</keyword>
<dbReference type="InterPro" id="IPR013187">
    <property type="entry name" value="F-box-assoc_dom_typ3"/>
</dbReference>